<comment type="caution">
    <text evidence="1">The sequence shown here is derived from an EMBL/GenBank/DDBJ whole genome shotgun (WGS) entry which is preliminary data.</text>
</comment>
<reference evidence="1" key="1">
    <citation type="journal article" date="2015" name="Nature">
        <title>Complex archaea that bridge the gap between prokaryotes and eukaryotes.</title>
        <authorList>
            <person name="Spang A."/>
            <person name="Saw J.H."/>
            <person name="Jorgensen S.L."/>
            <person name="Zaremba-Niedzwiedzka K."/>
            <person name="Martijn J."/>
            <person name="Lind A.E."/>
            <person name="van Eijk R."/>
            <person name="Schleper C."/>
            <person name="Guy L."/>
            <person name="Ettema T.J."/>
        </authorList>
    </citation>
    <scope>NUCLEOTIDE SEQUENCE</scope>
</reference>
<dbReference type="EMBL" id="LAZR01062022">
    <property type="protein sequence ID" value="KKK62370.1"/>
    <property type="molecule type" value="Genomic_DNA"/>
</dbReference>
<protein>
    <submittedName>
        <fullName evidence="1">Uncharacterized protein</fullName>
    </submittedName>
</protein>
<feature type="non-terminal residue" evidence="1">
    <location>
        <position position="1"/>
    </location>
</feature>
<name>A0A0F8XMM2_9ZZZZ</name>
<sequence>IGTGATMSDSEELARFYIRWLTAEIALRKIEWIICPVNQSNGYKNTLVVQQLKSALTLSSATTDKQ</sequence>
<gene>
    <name evidence="1" type="ORF">LCGC14_3005020</name>
</gene>
<organism evidence="1">
    <name type="scientific">marine sediment metagenome</name>
    <dbReference type="NCBI Taxonomy" id="412755"/>
    <lineage>
        <taxon>unclassified sequences</taxon>
        <taxon>metagenomes</taxon>
        <taxon>ecological metagenomes</taxon>
    </lineage>
</organism>
<accession>A0A0F8XMM2</accession>
<dbReference type="AlphaFoldDB" id="A0A0F8XMM2"/>
<evidence type="ECO:0000313" key="1">
    <source>
        <dbReference type="EMBL" id="KKK62370.1"/>
    </source>
</evidence>
<proteinExistence type="predicted"/>